<dbReference type="GO" id="GO:0005509">
    <property type="term" value="F:calcium ion binding"/>
    <property type="evidence" value="ECO:0007669"/>
    <property type="project" value="InterPro"/>
</dbReference>
<feature type="region of interest" description="Disordered" evidence="1">
    <location>
        <begin position="1281"/>
        <end position="1419"/>
    </location>
</feature>
<feature type="compositionally biased region" description="Basic residues" evidence="1">
    <location>
        <begin position="1183"/>
        <end position="1199"/>
    </location>
</feature>
<evidence type="ECO:0000256" key="1">
    <source>
        <dbReference type="SAM" id="MobiDB-lite"/>
    </source>
</evidence>
<dbReference type="EMBL" id="FN649736">
    <property type="protein sequence ID" value="CBJ48539.1"/>
    <property type="molecule type" value="Genomic_DNA"/>
</dbReference>
<proteinExistence type="predicted"/>
<dbReference type="EMBL" id="FN648431">
    <property type="protein sequence ID" value="CBJ48539.1"/>
    <property type="molecule type" value="Genomic_DNA"/>
</dbReference>
<feature type="compositionally biased region" description="Polar residues" evidence="1">
    <location>
        <begin position="1748"/>
        <end position="1759"/>
    </location>
</feature>
<feature type="compositionally biased region" description="Polar residues" evidence="1">
    <location>
        <begin position="723"/>
        <end position="733"/>
    </location>
</feature>
<dbReference type="InterPro" id="IPR011992">
    <property type="entry name" value="EF-hand-dom_pair"/>
</dbReference>
<dbReference type="PROSITE" id="PS50222">
    <property type="entry name" value="EF_HAND_2"/>
    <property type="match status" value="1"/>
</dbReference>
<dbReference type="Gene3D" id="1.10.238.10">
    <property type="entry name" value="EF-hand"/>
    <property type="match status" value="1"/>
</dbReference>
<protein>
    <recommendedName>
        <fullName evidence="2">EF-hand domain-containing protein</fullName>
    </recommendedName>
</protein>
<feature type="compositionally biased region" description="Polar residues" evidence="1">
    <location>
        <begin position="632"/>
        <end position="652"/>
    </location>
</feature>
<keyword evidence="4" id="KW-1185">Reference proteome</keyword>
<feature type="compositionally biased region" description="Low complexity" evidence="1">
    <location>
        <begin position="423"/>
        <end position="435"/>
    </location>
</feature>
<organism evidence="3 4">
    <name type="scientific">Ectocarpus siliculosus</name>
    <name type="common">Brown alga</name>
    <name type="synonym">Conferva siliculosa</name>
    <dbReference type="NCBI Taxonomy" id="2880"/>
    <lineage>
        <taxon>Eukaryota</taxon>
        <taxon>Sar</taxon>
        <taxon>Stramenopiles</taxon>
        <taxon>Ochrophyta</taxon>
        <taxon>PX clade</taxon>
        <taxon>Phaeophyceae</taxon>
        <taxon>Ectocarpales</taxon>
        <taxon>Ectocarpaceae</taxon>
        <taxon>Ectocarpus</taxon>
    </lineage>
</organism>
<feature type="compositionally biased region" description="Basic and acidic residues" evidence="1">
    <location>
        <begin position="1387"/>
        <end position="1405"/>
    </location>
</feature>
<feature type="compositionally biased region" description="Basic and acidic residues" evidence="1">
    <location>
        <begin position="1521"/>
        <end position="1552"/>
    </location>
</feature>
<feature type="compositionally biased region" description="Polar residues" evidence="1">
    <location>
        <begin position="1200"/>
        <end position="1227"/>
    </location>
</feature>
<feature type="compositionally biased region" description="Polar residues" evidence="1">
    <location>
        <begin position="1683"/>
        <end position="1693"/>
    </location>
</feature>
<feature type="compositionally biased region" description="Basic and acidic residues" evidence="1">
    <location>
        <begin position="441"/>
        <end position="450"/>
    </location>
</feature>
<feature type="region of interest" description="Disordered" evidence="1">
    <location>
        <begin position="480"/>
        <end position="1032"/>
    </location>
</feature>
<feature type="region of interest" description="Disordered" evidence="1">
    <location>
        <begin position="1051"/>
        <end position="1266"/>
    </location>
</feature>
<feature type="region of interest" description="Disordered" evidence="1">
    <location>
        <begin position="202"/>
        <end position="221"/>
    </location>
</feature>
<dbReference type="InterPro" id="IPR002048">
    <property type="entry name" value="EF_hand_dom"/>
</dbReference>
<feature type="region of interest" description="Disordered" evidence="1">
    <location>
        <begin position="1814"/>
        <end position="1880"/>
    </location>
</feature>
<dbReference type="InParanoid" id="D7FTG1"/>
<feature type="region of interest" description="Disordered" evidence="1">
    <location>
        <begin position="1436"/>
        <end position="1793"/>
    </location>
</feature>
<feature type="compositionally biased region" description="Polar residues" evidence="1">
    <location>
        <begin position="1642"/>
        <end position="1659"/>
    </location>
</feature>
<reference evidence="3 4" key="1">
    <citation type="journal article" date="2010" name="Nature">
        <title>The Ectocarpus genome and the independent evolution of multicellularity in brown algae.</title>
        <authorList>
            <person name="Cock J.M."/>
            <person name="Sterck L."/>
            <person name="Rouze P."/>
            <person name="Scornet D."/>
            <person name="Allen A.E."/>
            <person name="Amoutzias G."/>
            <person name="Anthouard V."/>
            <person name="Artiguenave F."/>
            <person name="Aury J.M."/>
            <person name="Badger J.H."/>
            <person name="Beszteri B."/>
            <person name="Billiau K."/>
            <person name="Bonnet E."/>
            <person name="Bothwell J.H."/>
            <person name="Bowler C."/>
            <person name="Boyen C."/>
            <person name="Brownlee C."/>
            <person name="Carrano C.J."/>
            <person name="Charrier B."/>
            <person name="Cho G.Y."/>
            <person name="Coelho S.M."/>
            <person name="Collen J."/>
            <person name="Corre E."/>
            <person name="Da Silva C."/>
            <person name="Delage L."/>
            <person name="Delaroque N."/>
            <person name="Dittami S.M."/>
            <person name="Doulbeau S."/>
            <person name="Elias M."/>
            <person name="Farnham G."/>
            <person name="Gachon C.M."/>
            <person name="Gschloessl B."/>
            <person name="Heesch S."/>
            <person name="Jabbari K."/>
            <person name="Jubin C."/>
            <person name="Kawai H."/>
            <person name="Kimura K."/>
            <person name="Kloareg B."/>
            <person name="Kupper F.C."/>
            <person name="Lang D."/>
            <person name="Le Bail A."/>
            <person name="Leblanc C."/>
            <person name="Lerouge P."/>
            <person name="Lohr M."/>
            <person name="Lopez P.J."/>
            <person name="Martens C."/>
            <person name="Maumus F."/>
            <person name="Michel G."/>
            <person name="Miranda-Saavedra D."/>
            <person name="Morales J."/>
            <person name="Moreau H."/>
            <person name="Motomura T."/>
            <person name="Nagasato C."/>
            <person name="Napoli C.A."/>
            <person name="Nelson D.R."/>
            <person name="Nyvall-Collen P."/>
            <person name="Peters A.F."/>
            <person name="Pommier C."/>
            <person name="Potin P."/>
            <person name="Poulain J."/>
            <person name="Quesneville H."/>
            <person name="Read B."/>
            <person name="Rensing S.A."/>
            <person name="Ritter A."/>
            <person name="Rousvoal S."/>
            <person name="Samanta M."/>
            <person name="Samson G."/>
            <person name="Schroeder D.C."/>
            <person name="Segurens B."/>
            <person name="Strittmatter M."/>
            <person name="Tonon T."/>
            <person name="Tregear J.W."/>
            <person name="Valentin K."/>
            <person name="von Dassow P."/>
            <person name="Yamagishi T."/>
            <person name="Van de Peer Y."/>
            <person name="Wincker P."/>
        </authorList>
    </citation>
    <scope>NUCLEOTIDE SEQUENCE [LARGE SCALE GENOMIC DNA]</scope>
    <source>
        <strain evidence="4">Ec32 / CCAP1310/4</strain>
    </source>
</reference>
<gene>
    <name evidence="3" type="ORF">Esi_0025_0084</name>
</gene>
<feature type="compositionally biased region" description="Polar residues" evidence="1">
    <location>
        <begin position="1020"/>
        <end position="1032"/>
    </location>
</feature>
<feature type="domain" description="EF-hand" evidence="2">
    <location>
        <begin position="122"/>
        <end position="157"/>
    </location>
</feature>
<dbReference type="SUPFAM" id="SSF47473">
    <property type="entry name" value="EF-hand"/>
    <property type="match status" value="1"/>
</dbReference>
<feature type="compositionally biased region" description="Polar residues" evidence="1">
    <location>
        <begin position="865"/>
        <end position="876"/>
    </location>
</feature>
<feature type="compositionally biased region" description="Basic and acidic residues" evidence="1">
    <location>
        <begin position="392"/>
        <end position="414"/>
    </location>
</feature>
<feature type="compositionally biased region" description="Acidic residues" evidence="1">
    <location>
        <begin position="1664"/>
        <end position="1681"/>
    </location>
</feature>
<evidence type="ECO:0000313" key="4">
    <source>
        <dbReference type="Proteomes" id="UP000002630"/>
    </source>
</evidence>
<feature type="compositionally biased region" description="Polar residues" evidence="1">
    <location>
        <begin position="980"/>
        <end position="993"/>
    </location>
</feature>
<accession>D7FTG1</accession>
<feature type="compositionally biased region" description="Low complexity" evidence="1">
    <location>
        <begin position="1599"/>
        <end position="1614"/>
    </location>
</feature>
<evidence type="ECO:0000313" key="3">
    <source>
        <dbReference type="EMBL" id="CBJ48539.1"/>
    </source>
</evidence>
<feature type="compositionally biased region" description="Polar residues" evidence="1">
    <location>
        <begin position="1141"/>
        <end position="1155"/>
    </location>
</feature>
<dbReference type="OrthoDB" id="10351696at2759"/>
<feature type="region of interest" description="Disordered" evidence="1">
    <location>
        <begin position="317"/>
        <end position="450"/>
    </location>
</feature>
<feature type="compositionally biased region" description="Polar residues" evidence="1">
    <location>
        <begin position="1453"/>
        <end position="1462"/>
    </location>
</feature>
<feature type="compositionally biased region" description="Polar residues" evidence="1">
    <location>
        <begin position="1101"/>
        <end position="1112"/>
    </location>
</feature>
<evidence type="ECO:0000259" key="2">
    <source>
        <dbReference type="PROSITE" id="PS50222"/>
    </source>
</evidence>
<dbReference type="Proteomes" id="UP000002630">
    <property type="component" value="Linkage Group LG11"/>
</dbReference>
<feature type="compositionally biased region" description="Basic and acidic residues" evidence="1">
    <location>
        <begin position="1232"/>
        <end position="1246"/>
    </location>
</feature>
<feature type="compositionally biased region" description="Basic and acidic residues" evidence="1">
    <location>
        <begin position="1493"/>
        <end position="1506"/>
    </location>
</feature>
<feature type="compositionally biased region" description="Low complexity" evidence="1">
    <location>
        <begin position="920"/>
        <end position="933"/>
    </location>
</feature>
<feature type="compositionally biased region" description="Polar residues" evidence="1">
    <location>
        <begin position="578"/>
        <end position="590"/>
    </location>
</feature>
<sequence>MTHGEFPAAPSMDNDGRIGSGSGEAHQIAAEGPSTPTIDTLGCFPHGTVDQIAGGRTASSDSGNDAGLLQGVLNRGVEAGGTSAGSDVVVHEVDPLFEARNKIDEVTRELQRLLREDALQDDGSLDYSAAFEIFDVDHDGNATPDELHSIFIRLGMGSLLSEEGIAVIVDRVPRDPSGLVTQRELEIFAERPPDFQWPFPREKSGGHAAEQQGSGWGEGVEPDSGIAVTLHELQVKAASSGSGMFSWKKVSKDFSSVSLFVRVTRGRHVVESAAVASRLLPSGGGGEVSTEIMNNAEDDRAIWVWRWNEVLPLPGPPPRTSAGVPLDPSLVVAGDEGGESTVACPEEESGPGGEGHSGNGVVDDPFSAAASKAEEGPGFRDTGPPDTNRTASAREEASALNDVDSRATAEHGLQDDDDSCYTESDASSSEMDSSSVIATAESDKKKEKARVEFARDLTKSDSSSLDTPVKAEDTIARKTSVLAKLPQRGSGGAKTKRGVSFWSPTRGRGKKNASIARSGANGGSDGSTADIATPRATVAAADNIPGNVESSGHPNTDSVERDAPSVVDTSEEAGGGSTDDSVNSDGSCPNTPARINDGSTVIDEEGDVSQSAGGKFNKRGLPFWGPRRGKRQQTSATTATVTPRSDVGSSDGTAADATTPRVTVAAADDIAGNVESSDDPNTDSSVESDAPGAADKSTPQDQSWPKNEDKEDREEAGGGSTDDPVNSEDSCLNTPPGIDGGSAAGEEEVDAAESPGGIFGRRGLSFWSPRRGRRKQASTTTATATRRSDVGSSDGTIADATTPRVTVAAGDDIQDDVETFAHPDTDNSVETDAPGVVDTSIPQDQSWPKNGNNEDTEEVRGGSTGDSVNSEDSCPNTPAGINDGSAAGEEEVDATESPGGMFRERGLSFWSPTRGRRKSTSTTTVTATPRSGVGSSDDTAADATTPRVTVAAAGNIPGDGEPSFNPNTDRSVERHVPGAVNTTTPQAIHWTSNGEHEDKEEAGGGSTDDSINSDDDCLDTTANVKGKTTSKPSVLAKLPRSFSGGAKLKRGVSFWSPTRGRGKKNVSSEGGKAVGISDCATADATTPRVTVAAADGIPGNEKSSGDPNTDSSVPGGVDGKIPHRKNRTRSGDKEDTGEASGESTGDSVNSEDSCPNTPPGTNGGSTAARDEVVAMNPAGGILNRRKLSFWSPRRGRRKQTATITAIPNSDVGTSNCGSEEAASTTADNADGVLDKLSSEDESRRDSDDTESGNESSAVIDKHVRPDRAWLKSFGEQNARVKAADASVGGEAVADCTDPGATRKIGARFWSPRGERKKNIASDAIAPRGACDREESTDVGTSDPQESEQKARDVQGEADSVAPGSLLKRARGSLWSPRSKGSSGPTRKNRDTNGKNDDSVEVRGREQAGGPAALEEPFPPDVLVLEVWETIIPAALRPYTAQHRTTGAPVEGSSGRQRSVQSTHSHDRTETNSNRSVPLDAVAEDTDQPALCPQDKRQPVEPGDKSRGGLSPTSADNLCDSGTERGGIHDSNDAKLDTDLSTRRRCADDDHVSVVDGGVSVTDDEASVASAATTKNTRRRSPTLLSSPFKGRKNKDKGQSSWTPSESPLTSSETEATVDTGGLDGGKDPPQTPVDEGREQETDVSGMSRQCAINDTNHISSALDLQEESGSEKDDDGEDEDVSVATQAFFTSGISAAIETSPPKNARGGVFTMSFKSRKTNTTSTQHHLAESYELQSPDQLPKDDGEAQGQSTGRSTSTPRAKPVLWGRLTIPVEDTMQTGEKGITDTNVECPGTAPHALGGSTVTTGMATAGISADQTSTSERGRGSPSVFGVSVPGLNPRKKRAKDEDDPLVRGATDVRVVDGMPSRSPPRPGSPSLDGWFEVGYPKGRRGKKVKGMVRLALTPCR</sequence>
<name>D7FTG1_ECTSI</name>
<feature type="compositionally biased region" description="Polar residues" evidence="1">
    <location>
        <begin position="548"/>
        <end position="557"/>
    </location>
</feature>
<feature type="compositionally biased region" description="Basic and acidic residues" evidence="1">
    <location>
        <begin position="706"/>
        <end position="716"/>
    </location>
</feature>
<feature type="region of interest" description="Disordered" evidence="1">
    <location>
        <begin position="1"/>
        <end position="35"/>
    </location>
</feature>
<feature type="compositionally biased region" description="Polar residues" evidence="1">
    <location>
        <begin position="840"/>
        <end position="853"/>
    </location>
</feature>